<dbReference type="FunFam" id="2.40.10.10:FF:000120">
    <property type="entry name" value="Putative serine protease"/>
    <property type="match status" value="1"/>
</dbReference>
<dbReference type="PANTHER" id="PTHR24257:SF22">
    <property type="entry name" value="CHYMOTRYPSIN-LIKE ELASTASE FAMILY MEMBER 3B"/>
    <property type="match status" value="1"/>
</dbReference>
<dbReference type="SUPFAM" id="SSF50494">
    <property type="entry name" value="Trypsin-like serine proteases"/>
    <property type="match status" value="1"/>
</dbReference>
<dbReference type="InterPro" id="IPR001314">
    <property type="entry name" value="Peptidase_S1A"/>
</dbReference>
<dbReference type="PROSITE" id="PS00134">
    <property type="entry name" value="TRYPSIN_HIS"/>
    <property type="match status" value="1"/>
</dbReference>
<dbReference type="GO" id="GO:0004252">
    <property type="term" value="F:serine-type endopeptidase activity"/>
    <property type="evidence" value="ECO:0007669"/>
    <property type="project" value="InterPro"/>
</dbReference>
<dbReference type="InterPro" id="IPR018114">
    <property type="entry name" value="TRYPSIN_HIS"/>
</dbReference>
<evidence type="ECO:0000313" key="9">
    <source>
        <dbReference type="EMBL" id="CAL1579536.1"/>
    </source>
</evidence>
<dbReference type="CDD" id="cd00190">
    <property type="entry name" value="Tryp_SPc"/>
    <property type="match status" value="1"/>
</dbReference>
<dbReference type="SMART" id="SM00020">
    <property type="entry name" value="Tryp_SPc"/>
    <property type="match status" value="1"/>
</dbReference>
<dbReference type="PROSITE" id="PS50240">
    <property type="entry name" value="TRYPSIN_DOM"/>
    <property type="match status" value="1"/>
</dbReference>
<keyword evidence="10" id="KW-1185">Reference proteome</keyword>
<dbReference type="EMBL" id="OZ035836">
    <property type="protein sequence ID" value="CAL1579536.1"/>
    <property type="molecule type" value="Genomic_DNA"/>
</dbReference>
<evidence type="ECO:0000259" key="8">
    <source>
        <dbReference type="PROSITE" id="PS50240"/>
    </source>
</evidence>
<dbReference type="GO" id="GO:0005615">
    <property type="term" value="C:extracellular space"/>
    <property type="evidence" value="ECO:0007669"/>
    <property type="project" value="TreeGrafter"/>
</dbReference>
<dbReference type="Gene3D" id="2.40.10.10">
    <property type="entry name" value="Trypsin-like serine proteases"/>
    <property type="match status" value="2"/>
</dbReference>
<evidence type="ECO:0000256" key="3">
    <source>
        <dbReference type="ARBA" id="ARBA00022801"/>
    </source>
</evidence>
<dbReference type="InterPro" id="IPR009003">
    <property type="entry name" value="Peptidase_S1_PA"/>
</dbReference>
<dbReference type="PRINTS" id="PR00722">
    <property type="entry name" value="CHYMOTRYPSIN"/>
</dbReference>
<evidence type="ECO:0000256" key="5">
    <source>
        <dbReference type="ARBA" id="ARBA00023157"/>
    </source>
</evidence>
<gene>
    <name evidence="9" type="ORF">KC01_LOCUS10570</name>
</gene>
<reference evidence="9 10" key="1">
    <citation type="submission" date="2024-04" db="EMBL/GenBank/DDBJ databases">
        <authorList>
            <person name="Waldvogel A.-M."/>
            <person name="Schoenle A."/>
        </authorList>
    </citation>
    <scope>NUCLEOTIDE SEQUENCE [LARGE SCALE GENOMIC DNA]</scope>
</reference>
<dbReference type="AlphaFoldDB" id="A0AAV2JT93"/>
<dbReference type="PANTHER" id="PTHR24257">
    <property type="entry name" value="CHYMOTRYPSIN-LIKE ELASTASE FAMILY MEMBER"/>
    <property type="match status" value="1"/>
</dbReference>
<evidence type="ECO:0000256" key="1">
    <source>
        <dbReference type="ARBA" id="ARBA00022670"/>
    </source>
</evidence>
<accession>A0AAV2JT93</accession>
<proteinExistence type="predicted"/>
<dbReference type="GO" id="GO:0006508">
    <property type="term" value="P:proteolysis"/>
    <property type="evidence" value="ECO:0007669"/>
    <property type="project" value="UniProtKB-KW"/>
</dbReference>
<dbReference type="InterPro" id="IPR050850">
    <property type="entry name" value="Peptidase_S1_Elastase_sf"/>
</dbReference>
<dbReference type="Proteomes" id="UP001497482">
    <property type="component" value="Chromosome 14"/>
</dbReference>
<dbReference type="InterPro" id="IPR043504">
    <property type="entry name" value="Peptidase_S1_PA_chymotrypsin"/>
</dbReference>
<dbReference type="InterPro" id="IPR001254">
    <property type="entry name" value="Trypsin_dom"/>
</dbReference>
<evidence type="ECO:0000256" key="7">
    <source>
        <dbReference type="SAM" id="SignalP"/>
    </source>
</evidence>
<evidence type="ECO:0000313" key="10">
    <source>
        <dbReference type="Proteomes" id="UP001497482"/>
    </source>
</evidence>
<keyword evidence="2 7" id="KW-0732">Signal</keyword>
<keyword evidence="5" id="KW-1015">Disulfide bond</keyword>
<feature type="chain" id="PRO_5043898250" description="Peptidase S1 domain-containing protein" evidence="7">
    <location>
        <begin position="17"/>
        <end position="262"/>
    </location>
</feature>
<evidence type="ECO:0000256" key="6">
    <source>
        <dbReference type="RuleBase" id="RU363034"/>
    </source>
</evidence>
<dbReference type="InterPro" id="IPR033116">
    <property type="entry name" value="TRYPSIN_SER"/>
</dbReference>
<name>A0AAV2JT93_KNICA</name>
<keyword evidence="3 6" id="KW-0378">Hydrolase</keyword>
<keyword evidence="4 6" id="KW-0720">Serine protease</keyword>
<feature type="domain" description="Peptidase S1" evidence="8">
    <location>
        <begin position="29"/>
        <end position="260"/>
    </location>
</feature>
<dbReference type="PROSITE" id="PS00135">
    <property type="entry name" value="TRYPSIN_SER"/>
    <property type="match status" value="1"/>
</dbReference>
<evidence type="ECO:0000256" key="4">
    <source>
        <dbReference type="ARBA" id="ARBA00022825"/>
    </source>
</evidence>
<feature type="signal peptide" evidence="7">
    <location>
        <begin position="1"/>
        <end position="16"/>
    </location>
</feature>
<dbReference type="Pfam" id="PF00089">
    <property type="entry name" value="Trypsin"/>
    <property type="match status" value="1"/>
</dbReference>
<keyword evidence="1 6" id="KW-0645">Protease</keyword>
<protein>
    <recommendedName>
        <fullName evidence="8">Peptidase S1 domain-containing protein</fullName>
    </recommendedName>
</protein>
<evidence type="ECO:0000256" key="2">
    <source>
        <dbReference type="ARBA" id="ARBA00022729"/>
    </source>
</evidence>
<sequence>MELALVVLLGVTAVCGCGMPSYPPNTNRVVNGEEARPYSWPWQISLESFFPTCGGTLIAPNWVMTAAHCITFHTYRVVLAEHDMDTVEGPEQSLRVDKMIIHPKWNKSCPSCGNDIALLKLQARAVLNDKVQPACLPKQGSSLSHNYPCYVTGWGRLYSGGPQATKLQQALLPVVEHSVCSRSDWWGGSAKTTMVCAGGDSESACHGDSGGPLSCQGKDGKWYVEGVTSFVDGRGCNTAKRPTMFTRVASFIPWISETMAKN</sequence>
<organism evidence="9 10">
    <name type="scientific">Knipowitschia caucasica</name>
    <name type="common">Caucasian dwarf goby</name>
    <name type="synonym">Pomatoschistus caucasicus</name>
    <dbReference type="NCBI Taxonomy" id="637954"/>
    <lineage>
        <taxon>Eukaryota</taxon>
        <taxon>Metazoa</taxon>
        <taxon>Chordata</taxon>
        <taxon>Craniata</taxon>
        <taxon>Vertebrata</taxon>
        <taxon>Euteleostomi</taxon>
        <taxon>Actinopterygii</taxon>
        <taxon>Neopterygii</taxon>
        <taxon>Teleostei</taxon>
        <taxon>Neoteleostei</taxon>
        <taxon>Acanthomorphata</taxon>
        <taxon>Gobiaria</taxon>
        <taxon>Gobiiformes</taxon>
        <taxon>Gobioidei</taxon>
        <taxon>Gobiidae</taxon>
        <taxon>Gobiinae</taxon>
        <taxon>Knipowitschia</taxon>
    </lineage>
</organism>